<keyword evidence="4 8" id="KW-0479">Metal-binding</keyword>
<protein>
    <submittedName>
        <fullName evidence="10">M42 family peptidase</fullName>
    </submittedName>
    <submittedName>
        <fullName evidence="9">M42 glutamyl aminopeptidase family protein</fullName>
    </submittedName>
</protein>
<comment type="caution">
    <text evidence="9">The sequence shown here is derived from an EMBL/GenBank/DDBJ whole genome shotgun (WGS) entry which is preliminary data.</text>
</comment>
<evidence type="ECO:0000256" key="1">
    <source>
        <dbReference type="ARBA" id="ARBA00006272"/>
    </source>
</evidence>
<dbReference type="EMBL" id="JMQC01000008">
    <property type="protein sequence ID" value="KFM99179.1"/>
    <property type="molecule type" value="Genomic_DNA"/>
</dbReference>
<evidence type="ECO:0000256" key="8">
    <source>
        <dbReference type="PIRSR" id="PIRSR001123-2"/>
    </source>
</evidence>
<organism evidence="9 11">
    <name type="scientific">Bacillus clarus</name>
    <dbReference type="NCBI Taxonomy" id="2338372"/>
    <lineage>
        <taxon>Bacteria</taxon>
        <taxon>Bacillati</taxon>
        <taxon>Bacillota</taxon>
        <taxon>Bacilli</taxon>
        <taxon>Bacillales</taxon>
        <taxon>Bacillaceae</taxon>
        <taxon>Bacillus</taxon>
        <taxon>Bacillus cereus group</taxon>
    </lineage>
</organism>
<dbReference type="InterPro" id="IPR023367">
    <property type="entry name" value="Peptidase_M42_dom2"/>
</dbReference>
<evidence type="ECO:0000256" key="5">
    <source>
        <dbReference type="ARBA" id="ARBA00022801"/>
    </source>
</evidence>
<feature type="binding site" evidence="8">
    <location>
        <position position="190"/>
    </location>
    <ligand>
        <name>Zn(2+)</name>
        <dbReference type="ChEBI" id="CHEBI:29105"/>
        <label>2</label>
    </ligand>
</feature>
<feature type="binding site" evidence="8">
    <location>
        <position position="245"/>
    </location>
    <ligand>
        <name>Zn(2+)</name>
        <dbReference type="ChEBI" id="CHEBI:29105"/>
        <label>1</label>
    </ligand>
</feature>
<sequence length="358" mass="39887">MLNIDELVIDKGISKTLEELVNLPGPVGHEYIISNWLKKRWMNRSEECFEDKVGNLICKIGGNGPKLLIQAHMDEIGFIVRYITPDGFLLIDPVQEAHRSGPNHLHMIGQIAQVVSRTGKIATGIFATSTGHVLTEQQMNGNLNFNSLFIDMGLNSKEEVEKLGVHIGSSVVWKRELTQIGNKFIGKAFDDRIGLFVMDLLLEKIEVSKLNYEVWYGATVQEENKAHGAYALGSKMNFDLVISLDIGLVGDIPTVNEQDYPTKLGGGPTLVYKDGAIHYDTKITWGLEDTSKKYDIPYQIGIYSNYGSDGIAFFDSGIPSALIGIPTRYTHTPFEMVDIKDIYSTVSLLNHFIEDTNN</sequence>
<evidence type="ECO:0000313" key="9">
    <source>
        <dbReference type="EMBL" id="KFM99179.1"/>
    </source>
</evidence>
<dbReference type="PIRSF" id="PIRSF001123">
    <property type="entry name" value="PepA_GA"/>
    <property type="match status" value="1"/>
</dbReference>
<dbReference type="Gene3D" id="3.40.630.10">
    <property type="entry name" value="Zn peptidases"/>
    <property type="match status" value="1"/>
</dbReference>
<keyword evidence="5" id="KW-0378">Hydrolase</keyword>
<feature type="binding site" evidence="8">
    <location>
        <position position="331"/>
    </location>
    <ligand>
        <name>Zn(2+)</name>
        <dbReference type="ChEBI" id="CHEBI:29105"/>
        <label>2</label>
    </ligand>
</feature>
<reference evidence="9 11" key="1">
    <citation type="submission" date="2014-04" db="EMBL/GenBank/DDBJ databases">
        <authorList>
            <person name="Bishop-Lilly K.A."/>
            <person name="Broomall S.M."/>
            <person name="Chain P.S."/>
            <person name="Chertkov O."/>
            <person name="Coyne S.R."/>
            <person name="Daligault H.E."/>
            <person name="Davenport K.W."/>
            <person name="Erkkila T."/>
            <person name="Frey K.G."/>
            <person name="Gibbons H.S."/>
            <person name="Gu W."/>
            <person name="Jaissle J."/>
            <person name="Johnson S.L."/>
            <person name="Koroleva G.I."/>
            <person name="Ladner J.T."/>
            <person name="Lo C.-C."/>
            <person name="Minogue T.D."/>
            <person name="Munk C."/>
            <person name="Palacios G.F."/>
            <person name="Redden C.L."/>
            <person name="Rosenzweig C.N."/>
            <person name="Scholz M.B."/>
            <person name="Teshima H."/>
            <person name="Xu Y."/>
        </authorList>
    </citation>
    <scope>NUCLEOTIDE SEQUENCE [LARGE SCALE GENOMIC DNA]</scope>
    <source>
        <strain evidence="9 11">BHP</strain>
    </source>
</reference>
<keyword evidence="3" id="KW-0645">Protease</keyword>
<dbReference type="GO" id="GO:0006508">
    <property type="term" value="P:proteolysis"/>
    <property type="evidence" value="ECO:0007669"/>
    <property type="project" value="UniProtKB-KW"/>
</dbReference>
<evidence type="ECO:0000313" key="11">
    <source>
        <dbReference type="Proteomes" id="UP000029389"/>
    </source>
</evidence>
<keyword evidence="12" id="KW-1185">Reference proteome</keyword>
<dbReference type="AlphaFoldDB" id="A0A090YL46"/>
<dbReference type="Pfam" id="PF05343">
    <property type="entry name" value="Peptidase_M42"/>
    <property type="match status" value="1"/>
</dbReference>
<gene>
    <name evidence="10" type="ORF">D0U04_28380</name>
    <name evidence="9" type="ORF">DJ93_249</name>
</gene>
<reference evidence="10 12" key="2">
    <citation type="submission" date="2018-08" db="EMBL/GenBank/DDBJ databases">
        <title>Bacillus clarus sp. nov. strain PS00077A.</title>
        <authorList>
            <person name="Mendez Acevedo M."/>
            <person name="Carroll L."/>
            <person name="Mukherjee M."/>
            <person name="Wiedmann M."/>
            <person name="Kovac J."/>
        </authorList>
    </citation>
    <scope>NUCLEOTIDE SEQUENCE [LARGE SCALE GENOMIC DNA]</scope>
    <source>
        <strain evidence="10 12">PS00077A</strain>
    </source>
</reference>
<dbReference type="PANTHER" id="PTHR32481">
    <property type="entry name" value="AMINOPEPTIDASE"/>
    <property type="match status" value="1"/>
</dbReference>
<feature type="active site" description="Proton acceptor" evidence="7">
    <location>
        <position position="222"/>
    </location>
</feature>
<dbReference type="InterPro" id="IPR008007">
    <property type="entry name" value="Peptidase_M42"/>
</dbReference>
<dbReference type="GO" id="GO:0004177">
    <property type="term" value="F:aminopeptidase activity"/>
    <property type="evidence" value="ECO:0007669"/>
    <property type="project" value="UniProtKB-UniRule"/>
</dbReference>
<dbReference type="PATRIC" id="fig|1405.8.peg.418"/>
<evidence type="ECO:0000256" key="3">
    <source>
        <dbReference type="ARBA" id="ARBA00022670"/>
    </source>
</evidence>
<keyword evidence="2 9" id="KW-0031">Aminopeptidase</keyword>
<evidence type="ECO:0000313" key="12">
    <source>
        <dbReference type="Proteomes" id="UP000264294"/>
    </source>
</evidence>
<evidence type="ECO:0000256" key="4">
    <source>
        <dbReference type="ARBA" id="ARBA00022723"/>
    </source>
</evidence>
<comment type="similarity">
    <text evidence="1 6">Belongs to the peptidase M42 family.</text>
</comment>
<dbReference type="InterPro" id="IPR051464">
    <property type="entry name" value="Peptidase_M42_aminopept"/>
</dbReference>
<evidence type="ECO:0000256" key="7">
    <source>
        <dbReference type="PIRSR" id="PIRSR001123-1"/>
    </source>
</evidence>
<dbReference type="Proteomes" id="UP000264294">
    <property type="component" value="Unassembled WGS sequence"/>
</dbReference>
<evidence type="ECO:0000256" key="6">
    <source>
        <dbReference type="PIRNR" id="PIRNR001123"/>
    </source>
</evidence>
<proteinExistence type="inferred from homology"/>
<evidence type="ECO:0000313" key="10">
    <source>
        <dbReference type="EMBL" id="RFT62380.1"/>
    </source>
</evidence>
<name>A0A090YL46_9BACI</name>
<dbReference type="RefSeq" id="WP_042978944.1">
    <property type="nucleotide sequence ID" value="NZ_JMQC01000008.1"/>
</dbReference>
<dbReference type="EMBL" id="QVOD01000071">
    <property type="protein sequence ID" value="RFT62380.1"/>
    <property type="molecule type" value="Genomic_DNA"/>
</dbReference>
<dbReference type="PANTHER" id="PTHR32481:SF7">
    <property type="entry name" value="AMINOPEPTIDASE YHFE-RELATED"/>
    <property type="match status" value="1"/>
</dbReference>
<feature type="binding site" evidence="8">
    <location>
        <position position="72"/>
    </location>
    <ligand>
        <name>Zn(2+)</name>
        <dbReference type="ChEBI" id="CHEBI:29105"/>
        <label>1</label>
    </ligand>
</feature>
<dbReference type="Proteomes" id="UP000029389">
    <property type="component" value="Unassembled WGS sequence"/>
</dbReference>
<dbReference type="Gene3D" id="2.40.30.40">
    <property type="entry name" value="Peptidase M42, domain 2"/>
    <property type="match status" value="1"/>
</dbReference>
<accession>A0A090YL46</accession>
<feature type="binding site" evidence="8">
    <location>
        <position position="223"/>
    </location>
    <ligand>
        <name>Zn(2+)</name>
        <dbReference type="ChEBI" id="CHEBI:29105"/>
        <label>2</label>
    </ligand>
</feature>
<evidence type="ECO:0000256" key="2">
    <source>
        <dbReference type="ARBA" id="ARBA00022438"/>
    </source>
</evidence>
<comment type="cofactor">
    <cofactor evidence="8">
        <name>a divalent metal cation</name>
        <dbReference type="ChEBI" id="CHEBI:60240"/>
    </cofactor>
    <text evidence="8">Binds 2 divalent metal cations per subunit.</text>
</comment>
<feature type="binding site" evidence="8">
    <location>
        <position position="190"/>
    </location>
    <ligand>
        <name>Zn(2+)</name>
        <dbReference type="ChEBI" id="CHEBI:29105"/>
        <label>1</label>
    </ligand>
</feature>
<dbReference type="SUPFAM" id="SSF53187">
    <property type="entry name" value="Zn-dependent exopeptidases"/>
    <property type="match status" value="1"/>
</dbReference>
<dbReference type="GO" id="GO:0046872">
    <property type="term" value="F:metal ion binding"/>
    <property type="evidence" value="ECO:0007669"/>
    <property type="project" value="UniProtKB-UniRule"/>
</dbReference>
<dbReference type="SUPFAM" id="SSF101821">
    <property type="entry name" value="Aminopeptidase/glucanase lid domain"/>
    <property type="match status" value="1"/>
</dbReference>